<accession>A0A501WK81</accession>
<dbReference type="Proteomes" id="UP000319255">
    <property type="component" value="Unassembled WGS sequence"/>
</dbReference>
<comment type="caution">
    <text evidence="2">The sequence shown here is derived from an EMBL/GenBank/DDBJ whole genome shotgun (WGS) entry which is preliminary data.</text>
</comment>
<dbReference type="EMBL" id="VFRP01000013">
    <property type="protein sequence ID" value="TPE49758.1"/>
    <property type="molecule type" value="Genomic_DNA"/>
</dbReference>
<dbReference type="AlphaFoldDB" id="A0A501WK81"/>
<evidence type="ECO:0000313" key="2">
    <source>
        <dbReference type="EMBL" id="TPE49758.1"/>
    </source>
</evidence>
<feature type="signal peptide" evidence="1">
    <location>
        <begin position="1"/>
        <end position="19"/>
    </location>
</feature>
<evidence type="ECO:0000256" key="1">
    <source>
        <dbReference type="SAM" id="SignalP"/>
    </source>
</evidence>
<reference evidence="2 3" key="1">
    <citation type="submission" date="2019-06" db="EMBL/GenBank/DDBJ databases">
        <title>A novel bacterium of genus Amaricoccus, isolated from marine sediment.</title>
        <authorList>
            <person name="Huang H."/>
            <person name="Mo K."/>
            <person name="Hu Y."/>
        </authorList>
    </citation>
    <scope>NUCLEOTIDE SEQUENCE [LARGE SCALE GENOMIC DNA]</scope>
    <source>
        <strain evidence="2 3">HB172011</strain>
    </source>
</reference>
<gene>
    <name evidence="2" type="ORF">FJM51_14035</name>
</gene>
<protein>
    <submittedName>
        <fullName evidence="2">Uncharacterized protein</fullName>
    </submittedName>
</protein>
<keyword evidence="3" id="KW-1185">Reference proteome</keyword>
<organism evidence="2 3">
    <name type="scientific">Amaricoccus solimangrovi</name>
    <dbReference type="NCBI Taxonomy" id="2589815"/>
    <lineage>
        <taxon>Bacteria</taxon>
        <taxon>Pseudomonadati</taxon>
        <taxon>Pseudomonadota</taxon>
        <taxon>Alphaproteobacteria</taxon>
        <taxon>Rhodobacterales</taxon>
        <taxon>Paracoccaceae</taxon>
        <taxon>Amaricoccus</taxon>
    </lineage>
</organism>
<name>A0A501WK81_9RHOB</name>
<feature type="chain" id="PRO_5021345692" evidence="1">
    <location>
        <begin position="20"/>
        <end position="102"/>
    </location>
</feature>
<evidence type="ECO:0000313" key="3">
    <source>
        <dbReference type="Proteomes" id="UP000319255"/>
    </source>
</evidence>
<keyword evidence="1" id="KW-0732">Signal</keyword>
<proteinExistence type="predicted"/>
<sequence length="102" mass="10440">MRPIHLLSALLLIGAAARAEEAISPGPLGQDAETCADFVALDEGDRVGALTAIEPFGDDIGAEDEAAARDWADEVARQCEGHPDLSLTAAAAAANLSLGEDD</sequence>
<dbReference type="RefSeq" id="WP_140454760.1">
    <property type="nucleotide sequence ID" value="NZ_VFRP01000013.1"/>
</dbReference>